<protein>
    <recommendedName>
        <fullName evidence="15">Formamidopyrimidine-DNA glycosylase</fullName>
        <shortName evidence="15">Fapy-DNA glycosylase</shortName>
        <ecNumber evidence="15">3.2.2.23</ecNumber>
    </recommendedName>
    <alternativeName>
        <fullName evidence="15">DNA-(apurinic or apyrimidinic site) lyase MutM</fullName>
        <shortName evidence="15">AP lyase MutM</shortName>
        <ecNumber evidence="15">4.2.99.18</ecNumber>
    </alternativeName>
</protein>
<evidence type="ECO:0000256" key="12">
    <source>
        <dbReference type="ARBA" id="ARBA00023268"/>
    </source>
</evidence>
<keyword evidence="7 15" id="KW-0378">Hydrolase</keyword>
<feature type="domain" description="FPG-type" evidence="16">
    <location>
        <begin position="240"/>
        <end position="274"/>
    </location>
</feature>
<dbReference type="InterPro" id="IPR015886">
    <property type="entry name" value="H2TH_FPG"/>
</dbReference>
<evidence type="ECO:0000256" key="15">
    <source>
        <dbReference type="HAMAP-Rule" id="MF_00103"/>
    </source>
</evidence>
<name>A0A942TBS6_9BACI</name>
<dbReference type="InterPro" id="IPR000214">
    <property type="entry name" value="Znf_DNA_glyclase/AP_lyase"/>
</dbReference>
<evidence type="ECO:0000256" key="14">
    <source>
        <dbReference type="ARBA" id="ARBA00044632"/>
    </source>
</evidence>
<evidence type="ECO:0000256" key="2">
    <source>
        <dbReference type="ARBA" id="ARBA00009409"/>
    </source>
</evidence>
<dbReference type="SUPFAM" id="SSF81624">
    <property type="entry name" value="N-terminal domain of MutM-like DNA repair proteins"/>
    <property type="match status" value="1"/>
</dbReference>
<keyword evidence="19" id="KW-1185">Reference proteome</keyword>
<dbReference type="InterPro" id="IPR020629">
    <property type="entry name" value="FPG_Glyclase"/>
</dbReference>
<sequence length="276" mass="31399">MPELPEVERVRRSLVELVAGQKIMEVEVGWPKIIKNPEQHEQFQDALKGQTILDVDRKGKFLVFLLDDYSLISHLRMEGNYSLRKTEDPVEKHTHVIFRFSGGKELRYRDVRKFGTMHLFRKGSEWTVPPLSKLGPEPFSDEFTIEYFKGKLKNTDRVIKAVLLDQSVVSGLGNIYVDEVLFRSGIHPLRKAKSLTDREILSLREQSAATLQESINAGGSSVNTYMNSHGQSGTYQNELKVYGKKDQECFNCGTAIHKIKVAGRGTHFCPICQSQN</sequence>
<evidence type="ECO:0000256" key="9">
    <source>
        <dbReference type="ARBA" id="ARBA00023125"/>
    </source>
</evidence>
<dbReference type="PANTHER" id="PTHR22993">
    <property type="entry name" value="FORMAMIDOPYRIMIDINE-DNA GLYCOSYLASE"/>
    <property type="match status" value="1"/>
</dbReference>
<keyword evidence="5 15" id="KW-0227">DNA damage</keyword>
<dbReference type="GO" id="GO:0006284">
    <property type="term" value="P:base-excision repair"/>
    <property type="evidence" value="ECO:0007669"/>
    <property type="project" value="InterPro"/>
</dbReference>
<evidence type="ECO:0000256" key="11">
    <source>
        <dbReference type="ARBA" id="ARBA00023239"/>
    </source>
</evidence>
<comment type="catalytic activity">
    <reaction evidence="14 15">
        <text>2'-deoxyribonucleotide-(2'-deoxyribose 5'-phosphate)-2'-deoxyribonucleotide-DNA = a 3'-end 2'-deoxyribonucleotide-(2,3-dehydro-2,3-deoxyribose 5'-phosphate)-DNA + a 5'-end 5'-phospho-2'-deoxyribonucleoside-DNA + H(+)</text>
        <dbReference type="Rhea" id="RHEA:66592"/>
        <dbReference type="Rhea" id="RHEA-COMP:13180"/>
        <dbReference type="Rhea" id="RHEA-COMP:16897"/>
        <dbReference type="Rhea" id="RHEA-COMP:17067"/>
        <dbReference type="ChEBI" id="CHEBI:15378"/>
        <dbReference type="ChEBI" id="CHEBI:136412"/>
        <dbReference type="ChEBI" id="CHEBI:157695"/>
        <dbReference type="ChEBI" id="CHEBI:167181"/>
        <dbReference type="EC" id="4.2.99.18"/>
    </reaction>
</comment>
<dbReference type="FunFam" id="3.20.190.10:FF:000001">
    <property type="entry name" value="Formamidopyrimidine-DNA glycosylase"/>
    <property type="match status" value="1"/>
</dbReference>
<comment type="similarity">
    <text evidence="2 15">Belongs to the FPG family.</text>
</comment>
<dbReference type="NCBIfam" id="TIGR00577">
    <property type="entry name" value="fpg"/>
    <property type="match status" value="1"/>
</dbReference>
<dbReference type="PROSITE" id="PS01242">
    <property type="entry name" value="ZF_FPG_1"/>
    <property type="match status" value="1"/>
</dbReference>
<evidence type="ECO:0000259" key="17">
    <source>
        <dbReference type="PROSITE" id="PS51068"/>
    </source>
</evidence>
<proteinExistence type="inferred from homology"/>
<dbReference type="EC" id="4.2.99.18" evidence="15"/>
<dbReference type="AlphaFoldDB" id="A0A942TBS6"/>
<dbReference type="Pfam" id="PF01149">
    <property type="entry name" value="Fapy_DNA_glyco"/>
    <property type="match status" value="1"/>
</dbReference>
<dbReference type="Pfam" id="PF06827">
    <property type="entry name" value="zf-FPG_IleRS"/>
    <property type="match status" value="1"/>
</dbReference>
<dbReference type="SMART" id="SM01232">
    <property type="entry name" value="H2TH"/>
    <property type="match status" value="1"/>
</dbReference>
<keyword evidence="9 15" id="KW-0238">DNA-binding</keyword>
<evidence type="ECO:0000256" key="8">
    <source>
        <dbReference type="ARBA" id="ARBA00022833"/>
    </source>
</evidence>
<feature type="binding site" evidence="15">
    <location>
        <position position="93"/>
    </location>
    <ligand>
        <name>DNA</name>
        <dbReference type="ChEBI" id="CHEBI:16991"/>
    </ligand>
</feature>
<feature type="active site" description="Proton donor" evidence="15">
    <location>
        <position position="3"/>
    </location>
</feature>
<dbReference type="EC" id="3.2.2.23" evidence="15"/>
<dbReference type="PROSITE" id="PS51066">
    <property type="entry name" value="ZF_FPG_2"/>
    <property type="match status" value="1"/>
</dbReference>
<evidence type="ECO:0000256" key="1">
    <source>
        <dbReference type="ARBA" id="ARBA00001668"/>
    </source>
</evidence>
<organism evidence="18 19">
    <name type="scientific">Lederbergia citri</name>
    <dbReference type="NCBI Taxonomy" id="2833580"/>
    <lineage>
        <taxon>Bacteria</taxon>
        <taxon>Bacillati</taxon>
        <taxon>Bacillota</taxon>
        <taxon>Bacilli</taxon>
        <taxon>Bacillales</taxon>
        <taxon>Bacillaceae</taxon>
        <taxon>Lederbergia</taxon>
    </lineage>
</organism>
<dbReference type="GO" id="GO:0034039">
    <property type="term" value="F:8-oxo-7,8-dihydroguanine DNA N-glycosylase activity"/>
    <property type="evidence" value="ECO:0007669"/>
    <property type="project" value="TreeGrafter"/>
</dbReference>
<comment type="function">
    <text evidence="15">Involved in base excision repair of DNA damaged by oxidation or by mutagenic agents. Acts as DNA glycosylase that recognizes and removes damaged bases. Has a preference for oxidized purines, such as 7,8-dihydro-8-oxoguanine (8-oxoG). Has AP (apurinic/apyrimidinic) lyase activity and introduces nicks in the DNA strand. Cleaves the DNA backbone by beta-delta elimination to generate a single-strand break at the site of the removed base with both 3'- and 5'-phosphates.</text>
</comment>
<dbReference type="InterPro" id="IPR015887">
    <property type="entry name" value="DNA_glyclase_Znf_dom_DNA_BS"/>
</dbReference>
<comment type="catalytic activity">
    <reaction evidence="1 15">
        <text>Hydrolysis of DNA containing ring-opened 7-methylguanine residues, releasing 2,6-diamino-4-hydroxy-5-(N-methyl)formamidopyrimidine.</text>
        <dbReference type="EC" id="3.2.2.23"/>
    </reaction>
</comment>
<keyword evidence="11 15" id="KW-0456">Lyase</keyword>
<feature type="active site" description="Schiff-base intermediate with DNA" evidence="15">
    <location>
        <position position="2"/>
    </location>
</feature>
<dbReference type="Pfam" id="PF06831">
    <property type="entry name" value="H2TH"/>
    <property type="match status" value="1"/>
</dbReference>
<reference evidence="18 19" key="1">
    <citation type="submission" date="2021-05" db="EMBL/GenBank/DDBJ databases">
        <title>Novel Bacillus species.</title>
        <authorList>
            <person name="Liu G."/>
        </authorList>
    </citation>
    <scope>NUCLEOTIDE SEQUENCE [LARGE SCALE GENOMIC DNA]</scope>
    <source>
        <strain evidence="19">FJAT-49780</strain>
    </source>
</reference>
<dbReference type="SUPFAM" id="SSF57716">
    <property type="entry name" value="Glucocorticoid receptor-like (DNA-binding domain)"/>
    <property type="match status" value="1"/>
</dbReference>
<dbReference type="HAMAP" id="MF_00103">
    <property type="entry name" value="Fapy_DNA_glycosyl"/>
    <property type="match status" value="1"/>
</dbReference>
<evidence type="ECO:0000259" key="16">
    <source>
        <dbReference type="PROSITE" id="PS51066"/>
    </source>
</evidence>
<dbReference type="SMART" id="SM00898">
    <property type="entry name" value="Fapy_DNA_glyco"/>
    <property type="match status" value="1"/>
</dbReference>
<keyword evidence="12 15" id="KW-0511">Multifunctional enzyme</keyword>
<dbReference type="FunFam" id="1.10.8.50:FF:000003">
    <property type="entry name" value="Formamidopyrimidine-DNA glycosylase"/>
    <property type="match status" value="1"/>
</dbReference>
<dbReference type="PROSITE" id="PS51068">
    <property type="entry name" value="FPG_CAT"/>
    <property type="match status" value="1"/>
</dbReference>
<keyword evidence="13 15" id="KW-0326">Glycosidase</keyword>
<dbReference type="InterPro" id="IPR012319">
    <property type="entry name" value="FPG_cat"/>
</dbReference>
<feature type="active site" description="Proton donor; for delta-elimination activity" evidence="15">
    <location>
        <position position="264"/>
    </location>
</feature>
<dbReference type="CDD" id="cd08966">
    <property type="entry name" value="EcFpg-like_N"/>
    <property type="match status" value="1"/>
</dbReference>
<dbReference type="Gene3D" id="1.10.8.50">
    <property type="match status" value="1"/>
</dbReference>
<evidence type="ECO:0000256" key="13">
    <source>
        <dbReference type="ARBA" id="ARBA00023295"/>
    </source>
</evidence>
<dbReference type="GO" id="GO:0003690">
    <property type="term" value="F:double-stranded DNA binding"/>
    <property type="evidence" value="ECO:0007669"/>
    <property type="project" value="UniProtKB-ARBA"/>
</dbReference>
<dbReference type="SUPFAM" id="SSF46946">
    <property type="entry name" value="S13-like H2TH domain"/>
    <property type="match status" value="1"/>
</dbReference>
<evidence type="ECO:0000256" key="3">
    <source>
        <dbReference type="ARBA" id="ARBA00011245"/>
    </source>
</evidence>
<dbReference type="InterPro" id="IPR035937">
    <property type="entry name" value="FPG_N"/>
</dbReference>
<dbReference type="PANTHER" id="PTHR22993:SF9">
    <property type="entry name" value="FORMAMIDOPYRIMIDINE-DNA GLYCOSYLASE"/>
    <property type="match status" value="1"/>
</dbReference>
<dbReference type="InterPro" id="IPR010979">
    <property type="entry name" value="Ribosomal_uS13-like_H2TH"/>
</dbReference>
<keyword evidence="10 15" id="KW-0234">DNA repair</keyword>
<evidence type="ECO:0000313" key="18">
    <source>
        <dbReference type="EMBL" id="MBS4194966.1"/>
    </source>
</evidence>
<evidence type="ECO:0000256" key="5">
    <source>
        <dbReference type="ARBA" id="ARBA00022763"/>
    </source>
</evidence>
<evidence type="ECO:0000256" key="10">
    <source>
        <dbReference type="ARBA" id="ARBA00023204"/>
    </source>
</evidence>
<dbReference type="GO" id="GO:0140078">
    <property type="term" value="F:class I DNA-(apurinic or apyrimidinic site) endonuclease activity"/>
    <property type="evidence" value="ECO:0007669"/>
    <property type="project" value="UniProtKB-EC"/>
</dbReference>
<gene>
    <name evidence="15 18" type="primary">mutM</name>
    <name evidence="15" type="synonym">fpg</name>
    <name evidence="18" type="ORF">KHA97_07725</name>
</gene>
<accession>A0A942TBS6</accession>
<dbReference type="EMBL" id="JAGYPG010000001">
    <property type="protein sequence ID" value="MBS4194966.1"/>
    <property type="molecule type" value="Genomic_DNA"/>
</dbReference>
<dbReference type="RefSeq" id="WP_213124107.1">
    <property type="nucleotide sequence ID" value="NZ_JAGYPG010000001.1"/>
</dbReference>
<evidence type="ECO:0000256" key="7">
    <source>
        <dbReference type="ARBA" id="ARBA00022801"/>
    </source>
</evidence>
<feature type="active site" description="Proton donor; for beta-elimination activity" evidence="15">
    <location>
        <position position="60"/>
    </location>
</feature>
<keyword evidence="6 15" id="KW-0863">Zinc-finger</keyword>
<keyword evidence="8 15" id="KW-0862">Zinc</keyword>
<evidence type="ECO:0000313" key="19">
    <source>
        <dbReference type="Proteomes" id="UP000681414"/>
    </source>
</evidence>
<evidence type="ECO:0000256" key="6">
    <source>
        <dbReference type="ARBA" id="ARBA00022771"/>
    </source>
</evidence>
<dbReference type="InterPro" id="IPR010663">
    <property type="entry name" value="Znf_FPG/IleRS"/>
</dbReference>
<dbReference type="Gene3D" id="3.20.190.10">
    <property type="entry name" value="MutM-like, N-terminal"/>
    <property type="match status" value="1"/>
</dbReference>
<dbReference type="GO" id="GO:0008270">
    <property type="term" value="F:zinc ion binding"/>
    <property type="evidence" value="ECO:0007669"/>
    <property type="project" value="UniProtKB-UniRule"/>
</dbReference>
<evidence type="ECO:0000256" key="4">
    <source>
        <dbReference type="ARBA" id="ARBA00022723"/>
    </source>
</evidence>
<dbReference type="GO" id="GO:0003684">
    <property type="term" value="F:damaged DNA binding"/>
    <property type="evidence" value="ECO:0007669"/>
    <property type="project" value="InterPro"/>
</dbReference>
<feature type="domain" description="Formamidopyrimidine-DNA glycosylase catalytic" evidence="17">
    <location>
        <begin position="2"/>
        <end position="115"/>
    </location>
</feature>
<comment type="caution">
    <text evidence="18">The sequence shown here is derived from an EMBL/GenBank/DDBJ whole genome shotgun (WGS) entry which is preliminary data.</text>
</comment>
<feature type="binding site" evidence="15">
    <location>
        <position position="112"/>
    </location>
    <ligand>
        <name>DNA</name>
        <dbReference type="ChEBI" id="CHEBI:16991"/>
    </ligand>
</feature>
<comment type="caution">
    <text evidence="15">Lacks conserved residue(s) required for the propagation of feature annotation.</text>
</comment>
<dbReference type="NCBIfam" id="NF002211">
    <property type="entry name" value="PRK01103.1"/>
    <property type="match status" value="1"/>
</dbReference>
<dbReference type="Proteomes" id="UP000681414">
    <property type="component" value="Unassembled WGS sequence"/>
</dbReference>
<comment type="cofactor">
    <cofactor evidence="15">
        <name>Zn(2+)</name>
        <dbReference type="ChEBI" id="CHEBI:29105"/>
    </cofactor>
    <text evidence="15">Binds 1 zinc ion per subunit.</text>
</comment>
<comment type="subunit">
    <text evidence="3 15">Monomer.</text>
</comment>
<keyword evidence="4 15" id="KW-0479">Metal-binding</keyword>